<evidence type="ECO:0000313" key="1">
    <source>
        <dbReference type="EMBL" id="GLB39703.1"/>
    </source>
</evidence>
<dbReference type="Proteomes" id="UP001063166">
    <property type="component" value="Unassembled WGS sequence"/>
</dbReference>
<sequence length="465" mass="51749">MARARAEDRARLMLLVSADSEALHALSYNERDQFCSRLRELAAASGSKCSLAGDQGFRLFLSWCRSVPAVPVVVSRAVEQRHKGVQAQRKHKREFIEKLGLDWKNVDRDAYLQMIPIKTVSALAAPYPPMRECIAESSSIFHKWYDHFATGPQADSRKRRLPVHRLDHSKLVYDVLPKESVIFRNRRGRLVAAVLRNFCPDEATVAWADSVVADAMPGRRNIRMEDPGKLVQMGYSAGARSKPSFHWVRNLLSKAGGPAAAAESDRKASCVYALAWQLLRGHLPEEVIRDFDDFMEKTKLKRMDGNGQLSPGILNCTQSPGGAGSYSVNANGHEFSFHHVELAPPAGVFGENYARAPHTEKQPHKYGVSWTLTRTGGVEWGGHFYLAKYGIRVQGAPNTVIVWIPQEAHGTSLQDVHPDDCSPPFCQRGLAFVTSNRLPGVWEKYLAGQMSMKDVEGALMGEDTE</sequence>
<comment type="caution">
    <text evidence="1">The sequence shown here is derived from an EMBL/GenBank/DDBJ whole genome shotgun (WGS) entry which is preliminary data.</text>
</comment>
<reference evidence="1" key="1">
    <citation type="submission" date="2022-07" db="EMBL/GenBank/DDBJ databases">
        <title>The genome of Lyophyllum shimeji provides insight into the initial evolution of ectomycorrhizal fungal genome.</title>
        <authorList>
            <person name="Kobayashi Y."/>
            <person name="Shibata T."/>
            <person name="Hirakawa H."/>
            <person name="Shigenobu S."/>
            <person name="Nishiyama T."/>
            <person name="Yamada A."/>
            <person name="Hasebe M."/>
            <person name="Kawaguchi M."/>
        </authorList>
    </citation>
    <scope>NUCLEOTIDE SEQUENCE</scope>
    <source>
        <strain evidence="1">AT787</strain>
    </source>
</reference>
<organism evidence="1 2">
    <name type="scientific">Lyophyllum shimeji</name>
    <name type="common">Hon-shimeji</name>
    <name type="synonym">Tricholoma shimeji</name>
    <dbReference type="NCBI Taxonomy" id="47721"/>
    <lineage>
        <taxon>Eukaryota</taxon>
        <taxon>Fungi</taxon>
        <taxon>Dikarya</taxon>
        <taxon>Basidiomycota</taxon>
        <taxon>Agaricomycotina</taxon>
        <taxon>Agaricomycetes</taxon>
        <taxon>Agaricomycetidae</taxon>
        <taxon>Agaricales</taxon>
        <taxon>Tricholomatineae</taxon>
        <taxon>Lyophyllaceae</taxon>
        <taxon>Lyophyllum</taxon>
    </lineage>
</organism>
<gene>
    <name evidence="1" type="ORF">LshimejAT787_0702130</name>
</gene>
<name>A0A9P3PPJ1_LYOSH</name>
<evidence type="ECO:0000313" key="2">
    <source>
        <dbReference type="Proteomes" id="UP001063166"/>
    </source>
</evidence>
<dbReference type="EMBL" id="BRPK01000007">
    <property type="protein sequence ID" value="GLB39703.1"/>
    <property type="molecule type" value="Genomic_DNA"/>
</dbReference>
<keyword evidence="2" id="KW-1185">Reference proteome</keyword>
<dbReference type="OrthoDB" id="3060302at2759"/>
<dbReference type="AlphaFoldDB" id="A0A9P3PPJ1"/>
<accession>A0A9P3PPJ1</accession>
<protein>
    <submittedName>
        <fullName evidence="1">Uncharacterized protein</fullName>
    </submittedName>
</protein>
<proteinExistence type="predicted"/>